<reference evidence="3 4" key="1">
    <citation type="submission" date="2021-07" db="EMBL/GenBank/DDBJ databases">
        <title>Sphingomonas sp.</title>
        <authorList>
            <person name="Feng G."/>
            <person name="Li J."/>
            <person name="Pan M."/>
        </authorList>
    </citation>
    <scope>NUCLEOTIDE SEQUENCE [LARGE SCALE GENOMIC DNA]</scope>
    <source>
        <strain evidence="3 4">RRHST34</strain>
    </source>
</reference>
<evidence type="ECO:0000313" key="4">
    <source>
        <dbReference type="Proteomes" id="UP000759103"/>
    </source>
</evidence>
<dbReference type="InterPro" id="IPR051311">
    <property type="entry name" value="DedA_domain"/>
</dbReference>
<evidence type="ECO:0000256" key="1">
    <source>
        <dbReference type="SAM" id="Phobius"/>
    </source>
</evidence>
<comment type="caution">
    <text evidence="3">The sequence shown here is derived from an EMBL/GenBank/DDBJ whole genome shotgun (WGS) entry which is preliminary data.</text>
</comment>
<dbReference type="RefSeq" id="WP_219749023.1">
    <property type="nucleotide sequence ID" value="NZ_JAHXZN010000004.1"/>
</dbReference>
<dbReference type="Pfam" id="PF09335">
    <property type="entry name" value="VTT_dom"/>
    <property type="match status" value="1"/>
</dbReference>
<feature type="domain" description="VTT" evidence="2">
    <location>
        <begin position="24"/>
        <end position="143"/>
    </location>
</feature>
<sequence length="187" mass="20207">MTIEAIVEQYGLAAVFAGAALEGEAAVIAGGLLAHQDMFPLAGAMAAAAAGSFTADQAYFYAGRRFRDHRWVAAARERPAFAKAMAALERHPIGFIFVFRFLYGLRTISPIAIGTAGIRPRLYAAVNAVSAILWAITFTTIGYAFGDTFEAAVGRLRHDSRLWWLAGSVVAAGFAFALIYRIRSRRT</sequence>
<keyword evidence="1" id="KW-0472">Membrane</keyword>
<feature type="transmembrane region" description="Helical" evidence="1">
    <location>
        <begin position="163"/>
        <end position="182"/>
    </location>
</feature>
<protein>
    <submittedName>
        <fullName evidence="3">DedA family protein</fullName>
    </submittedName>
</protein>
<evidence type="ECO:0000313" key="3">
    <source>
        <dbReference type="EMBL" id="MBW6531630.1"/>
    </source>
</evidence>
<accession>A0ABS7BPW1</accession>
<feature type="transmembrane region" description="Helical" evidence="1">
    <location>
        <begin position="122"/>
        <end position="143"/>
    </location>
</feature>
<dbReference type="Proteomes" id="UP000759103">
    <property type="component" value="Unassembled WGS sequence"/>
</dbReference>
<feature type="transmembrane region" description="Helical" evidence="1">
    <location>
        <begin position="39"/>
        <end position="62"/>
    </location>
</feature>
<dbReference type="PANTHER" id="PTHR42709:SF2">
    <property type="entry name" value="INNER MEMBRANE PROTEIN YOHD"/>
    <property type="match status" value="1"/>
</dbReference>
<organism evidence="3 4">
    <name type="scientific">Sphingomonas citri</name>
    <dbReference type="NCBI Taxonomy" id="2862499"/>
    <lineage>
        <taxon>Bacteria</taxon>
        <taxon>Pseudomonadati</taxon>
        <taxon>Pseudomonadota</taxon>
        <taxon>Alphaproteobacteria</taxon>
        <taxon>Sphingomonadales</taxon>
        <taxon>Sphingomonadaceae</taxon>
        <taxon>Sphingomonas</taxon>
    </lineage>
</organism>
<gene>
    <name evidence="3" type="ORF">KZ820_12875</name>
</gene>
<keyword evidence="1" id="KW-0812">Transmembrane</keyword>
<name>A0ABS7BPW1_9SPHN</name>
<evidence type="ECO:0000259" key="2">
    <source>
        <dbReference type="Pfam" id="PF09335"/>
    </source>
</evidence>
<keyword evidence="4" id="KW-1185">Reference proteome</keyword>
<feature type="transmembrane region" description="Helical" evidence="1">
    <location>
        <begin position="12"/>
        <end position="33"/>
    </location>
</feature>
<dbReference type="InterPro" id="IPR032816">
    <property type="entry name" value="VTT_dom"/>
</dbReference>
<keyword evidence="1" id="KW-1133">Transmembrane helix</keyword>
<dbReference type="EMBL" id="JAHXZN010000004">
    <property type="protein sequence ID" value="MBW6531630.1"/>
    <property type="molecule type" value="Genomic_DNA"/>
</dbReference>
<dbReference type="PANTHER" id="PTHR42709">
    <property type="entry name" value="ALKALINE PHOSPHATASE LIKE PROTEIN"/>
    <property type="match status" value="1"/>
</dbReference>
<proteinExistence type="predicted"/>